<comment type="caution">
    <text evidence="1">The sequence shown here is derived from an EMBL/GenBank/DDBJ whole genome shotgun (WGS) entry which is preliminary data.</text>
</comment>
<evidence type="ECO:0000313" key="2">
    <source>
        <dbReference type="Proteomes" id="UP001497535"/>
    </source>
</evidence>
<protein>
    <submittedName>
        <fullName evidence="1">Uncharacterized protein</fullName>
    </submittedName>
</protein>
<gene>
    <name evidence="1" type="ORF">MENTE1834_LOCUS46355</name>
</gene>
<dbReference type="Proteomes" id="UP001497535">
    <property type="component" value="Unassembled WGS sequence"/>
</dbReference>
<dbReference type="EMBL" id="CAVMJV010000167">
    <property type="protein sequence ID" value="CAK5118796.1"/>
    <property type="molecule type" value="Genomic_DNA"/>
</dbReference>
<sequence length="60" mass="7020">MFCPFSLPPYEGGSELVHLPRRGFLLFQSFPYRIAPSIFFRIHLQDLISSISSKWKRASF</sequence>
<accession>A0ACB1B2S8</accession>
<name>A0ACB1B2S8_MELEN</name>
<reference evidence="1" key="1">
    <citation type="submission" date="2023-11" db="EMBL/GenBank/DDBJ databases">
        <authorList>
            <person name="Poullet M."/>
        </authorList>
    </citation>
    <scope>NUCLEOTIDE SEQUENCE</scope>
    <source>
        <strain evidence="1">E1834</strain>
    </source>
</reference>
<evidence type="ECO:0000313" key="1">
    <source>
        <dbReference type="EMBL" id="CAK5118796.1"/>
    </source>
</evidence>
<organism evidence="1 2">
    <name type="scientific">Meloidogyne enterolobii</name>
    <name type="common">Root-knot nematode worm</name>
    <name type="synonym">Meloidogyne mayaguensis</name>
    <dbReference type="NCBI Taxonomy" id="390850"/>
    <lineage>
        <taxon>Eukaryota</taxon>
        <taxon>Metazoa</taxon>
        <taxon>Ecdysozoa</taxon>
        <taxon>Nematoda</taxon>
        <taxon>Chromadorea</taxon>
        <taxon>Rhabditida</taxon>
        <taxon>Tylenchina</taxon>
        <taxon>Tylenchomorpha</taxon>
        <taxon>Tylenchoidea</taxon>
        <taxon>Meloidogynidae</taxon>
        <taxon>Meloidogyninae</taxon>
        <taxon>Meloidogyne</taxon>
    </lineage>
</organism>
<keyword evidence="2" id="KW-1185">Reference proteome</keyword>
<proteinExistence type="predicted"/>